<dbReference type="InterPro" id="IPR029060">
    <property type="entry name" value="PIN-like_dom_sf"/>
</dbReference>
<evidence type="ECO:0000256" key="1">
    <source>
        <dbReference type="ARBA" id="ARBA00001946"/>
    </source>
</evidence>
<proteinExistence type="inferred from homology"/>
<dbReference type="GO" id="GO:0016787">
    <property type="term" value="F:hydrolase activity"/>
    <property type="evidence" value="ECO:0007669"/>
    <property type="project" value="UniProtKB-KW"/>
</dbReference>
<name>A0A7W9GTA6_9ACTN</name>
<comment type="caution">
    <text evidence="10">The sequence shown here is derived from an EMBL/GenBank/DDBJ whole genome shotgun (WGS) entry which is preliminary data.</text>
</comment>
<comment type="function">
    <text evidence="8">Toxic component of a toxin-antitoxin (TA) system. An RNase.</text>
</comment>
<keyword evidence="8" id="KW-0800">Toxin</keyword>
<keyword evidence="6 8" id="KW-0460">Magnesium</keyword>
<dbReference type="Gene3D" id="3.40.50.1010">
    <property type="entry name" value="5'-nuclease"/>
    <property type="match status" value="1"/>
</dbReference>
<dbReference type="RefSeq" id="WP_184824583.1">
    <property type="nucleotide sequence ID" value="NZ_JACHMM010000001.1"/>
</dbReference>
<dbReference type="GO" id="GO:0004540">
    <property type="term" value="F:RNA nuclease activity"/>
    <property type="evidence" value="ECO:0007669"/>
    <property type="project" value="InterPro"/>
</dbReference>
<feature type="binding site" evidence="8">
    <location>
        <position position="7"/>
    </location>
    <ligand>
        <name>Mg(2+)</name>
        <dbReference type="ChEBI" id="CHEBI:18420"/>
    </ligand>
</feature>
<evidence type="ECO:0000256" key="3">
    <source>
        <dbReference type="ARBA" id="ARBA00022722"/>
    </source>
</evidence>
<feature type="binding site" evidence="8">
    <location>
        <position position="97"/>
    </location>
    <ligand>
        <name>Mg(2+)</name>
        <dbReference type="ChEBI" id="CHEBI:18420"/>
    </ligand>
</feature>
<organism evidence="10 11">
    <name type="scientific">Jiangella mangrovi</name>
    <dbReference type="NCBI Taxonomy" id="1524084"/>
    <lineage>
        <taxon>Bacteria</taxon>
        <taxon>Bacillati</taxon>
        <taxon>Actinomycetota</taxon>
        <taxon>Actinomycetes</taxon>
        <taxon>Jiangellales</taxon>
        <taxon>Jiangellaceae</taxon>
        <taxon>Jiangella</taxon>
    </lineage>
</organism>
<keyword evidence="2 8" id="KW-1277">Toxin-antitoxin system</keyword>
<dbReference type="PANTHER" id="PTHR33653">
    <property type="entry name" value="RIBONUCLEASE VAPC2"/>
    <property type="match status" value="1"/>
</dbReference>
<accession>A0A7W9GTA6</accession>
<evidence type="ECO:0000256" key="8">
    <source>
        <dbReference type="HAMAP-Rule" id="MF_00265"/>
    </source>
</evidence>
<dbReference type="InterPro" id="IPR050556">
    <property type="entry name" value="Type_II_TA_system_RNase"/>
</dbReference>
<evidence type="ECO:0000259" key="9">
    <source>
        <dbReference type="Pfam" id="PF01850"/>
    </source>
</evidence>
<dbReference type="PANTHER" id="PTHR33653:SF1">
    <property type="entry name" value="RIBONUCLEASE VAPC2"/>
    <property type="match status" value="1"/>
</dbReference>
<evidence type="ECO:0000313" key="11">
    <source>
        <dbReference type="Proteomes" id="UP000542813"/>
    </source>
</evidence>
<evidence type="ECO:0000313" key="10">
    <source>
        <dbReference type="EMBL" id="MBB5789306.1"/>
    </source>
</evidence>
<dbReference type="EC" id="3.1.-.-" evidence="8"/>
<evidence type="ECO:0000256" key="6">
    <source>
        <dbReference type="ARBA" id="ARBA00022842"/>
    </source>
</evidence>
<dbReference type="SUPFAM" id="SSF88723">
    <property type="entry name" value="PIN domain-like"/>
    <property type="match status" value="1"/>
</dbReference>
<comment type="cofactor">
    <cofactor evidence="1 8">
        <name>Mg(2+)</name>
        <dbReference type="ChEBI" id="CHEBI:18420"/>
    </cofactor>
</comment>
<evidence type="ECO:0000256" key="2">
    <source>
        <dbReference type="ARBA" id="ARBA00022649"/>
    </source>
</evidence>
<dbReference type="CDD" id="cd18749">
    <property type="entry name" value="PIN_VapC4-5_FitB-like"/>
    <property type="match status" value="1"/>
</dbReference>
<gene>
    <name evidence="8" type="primary">vapC</name>
    <name evidence="10" type="ORF">HD601_003881</name>
</gene>
<keyword evidence="11" id="KW-1185">Reference proteome</keyword>
<dbReference type="InterPro" id="IPR002716">
    <property type="entry name" value="PIN_dom"/>
</dbReference>
<dbReference type="EMBL" id="JACHMM010000001">
    <property type="protein sequence ID" value="MBB5789306.1"/>
    <property type="molecule type" value="Genomic_DNA"/>
</dbReference>
<dbReference type="AlphaFoldDB" id="A0A7W9GTA6"/>
<keyword evidence="4 8" id="KW-0479">Metal-binding</keyword>
<evidence type="ECO:0000256" key="5">
    <source>
        <dbReference type="ARBA" id="ARBA00022801"/>
    </source>
</evidence>
<protein>
    <recommendedName>
        <fullName evidence="8">Ribonuclease VapC</fullName>
        <shortName evidence="8">RNase VapC</shortName>
        <ecNumber evidence="8">3.1.-.-</ecNumber>
    </recommendedName>
    <alternativeName>
        <fullName evidence="8">Toxin VapC</fullName>
    </alternativeName>
</protein>
<evidence type="ECO:0000256" key="7">
    <source>
        <dbReference type="ARBA" id="ARBA00038093"/>
    </source>
</evidence>
<dbReference type="Proteomes" id="UP000542813">
    <property type="component" value="Unassembled WGS sequence"/>
</dbReference>
<reference evidence="10 11" key="1">
    <citation type="submission" date="2020-08" db="EMBL/GenBank/DDBJ databases">
        <title>Sequencing the genomes of 1000 actinobacteria strains.</title>
        <authorList>
            <person name="Klenk H.-P."/>
        </authorList>
    </citation>
    <scope>NUCLEOTIDE SEQUENCE [LARGE SCALE GENOMIC DNA]</scope>
    <source>
        <strain evidence="10 11">DSM 102122</strain>
    </source>
</reference>
<keyword evidence="3 8" id="KW-0540">Nuclease</keyword>
<comment type="similarity">
    <text evidence="7 8">Belongs to the PINc/VapC protein family.</text>
</comment>
<evidence type="ECO:0000256" key="4">
    <source>
        <dbReference type="ARBA" id="ARBA00022723"/>
    </source>
</evidence>
<sequence length="134" mass="14945">MTLVVLDTDIASLILKGRLPSGWRHELAGRLPVLTFVTVGELTQWAELRSWASQRRNQVDAWVDGRAIVEATDEVARLWGRLSARAAGRGRPRPANDTWIAACCIREGIPLATLNRKDFADFAEHEDLRLLTGT</sequence>
<dbReference type="InterPro" id="IPR022907">
    <property type="entry name" value="VapC_family"/>
</dbReference>
<feature type="domain" description="PIN" evidence="9">
    <location>
        <begin position="5"/>
        <end position="123"/>
    </location>
</feature>
<dbReference type="GO" id="GO:0090729">
    <property type="term" value="F:toxin activity"/>
    <property type="evidence" value="ECO:0007669"/>
    <property type="project" value="UniProtKB-KW"/>
</dbReference>
<keyword evidence="5 8" id="KW-0378">Hydrolase</keyword>
<dbReference type="Pfam" id="PF01850">
    <property type="entry name" value="PIN"/>
    <property type="match status" value="1"/>
</dbReference>
<dbReference type="GO" id="GO:0000287">
    <property type="term" value="F:magnesium ion binding"/>
    <property type="evidence" value="ECO:0007669"/>
    <property type="project" value="UniProtKB-UniRule"/>
</dbReference>
<dbReference type="HAMAP" id="MF_00265">
    <property type="entry name" value="VapC_Nob1"/>
    <property type="match status" value="1"/>
</dbReference>